<name>A0A1J5RZ05_9ZZZZ</name>
<protein>
    <submittedName>
        <fullName evidence="2">Alpha/beta hydrolase family protein</fullName>
    </submittedName>
</protein>
<dbReference type="AlphaFoldDB" id="A0A1J5RZ05"/>
<sequence length="318" mass="35476">MQDVQVSPVTLIAADGCRLAARHWTHTTLATRAVVVINPATAVKASYYHRYAQFLAMNGMSALTYDYRGIGESRRGSLRQIKKVSKLDWGRLDCDAALQWARNNCIDVPVHVVAHSIGGLLIGLAKNNTCVERCVTVGAQYAYWRDYERSKRLSMWLRWHLLMPVLTTLFGYFPAKALGWHEDLPAAAAYEWAFRPARLEESYPGASEFEPDALSHFAGMTGDILAIGMTDDPFATQAAVDRLLAYFVNSRRVHVRLSPESIGEESIGHFAFFHDRFKATLWQQSLDWLISGIIPESAVSTAITPAVSSNIRMPADGR</sequence>
<proteinExistence type="predicted"/>
<accession>A0A1J5RZ05</accession>
<dbReference type="PIRSF" id="PIRSF037442">
    <property type="entry name" value="UCP037442_abhydr"/>
    <property type="match status" value="1"/>
</dbReference>
<dbReference type="InterPro" id="IPR029058">
    <property type="entry name" value="AB_hydrolase_fold"/>
</dbReference>
<evidence type="ECO:0000313" key="2">
    <source>
        <dbReference type="EMBL" id="OIR01090.1"/>
    </source>
</evidence>
<dbReference type="InterPro" id="IPR017208">
    <property type="entry name" value="UCP037442_abhydr"/>
</dbReference>
<evidence type="ECO:0000259" key="1">
    <source>
        <dbReference type="Pfam" id="PF12697"/>
    </source>
</evidence>
<reference evidence="2" key="1">
    <citation type="submission" date="2016-10" db="EMBL/GenBank/DDBJ databases">
        <title>Sequence of Gallionella enrichment culture.</title>
        <authorList>
            <person name="Poehlein A."/>
            <person name="Muehling M."/>
            <person name="Daniel R."/>
        </authorList>
    </citation>
    <scope>NUCLEOTIDE SEQUENCE</scope>
</reference>
<dbReference type="EMBL" id="MLJW01000088">
    <property type="protein sequence ID" value="OIR01090.1"/>
    <property type="molecule type" value="Genomic_DNA"/>
</dbReference>
<organism evidence="2">
    <name type="scientific">mine drainage metagenome</name>
    <dbReference type="NCBI Taxonomy" id="410659"/>
    <lineage>
        <taxon>unclassified sequences</taxon>
        <taxon>metagenomes</taxon>
        <taxon>ecological metagenomes</taxon>
    </lineage>
</organism>
<dbReference type="InterPro" id="IPR000073">
    <property type="entry name" value="AB_hydrolase_1"/>
</dbReference>
<dbReference type="SUPFAM" id="SSF53474">
    <property type="entry name" value="alpha/beta-Hydrolases"/>
    <property type="match status" value="1"/>
</dbReference>
<dbReference type="Gene3D" id="3.40.50.1820">
    <property type="entry name" value="alpha/beta hydrolase"/>
    <property type="match status" value="1"/>
</dbReference>
<gene>
    <name evidence="2" type="ORF">GALL_168880</name>
</gene>
<feature type="domain" description="AB hydrolase-1" evidence="1">
    <location>
        <begin position="39"/>
        <end position="273"/>
    </location>
</feature>
<keyword evidence="2" id="KW-0378">Hydrolase</keyword>
<dbReference type="Pfam" id="PF12697">
    <property type="entry name" value="Abhydrolase_6"/>
    <property type="match status" value="1"/>
</dbReference>
<dbReference type="GO" id="GO:0016787">
    <property type="term" value="F:hydrolase activity"/>
    <property type="evidence" value="ECO:0007669"/>
    <property type="project" value="UniProtKB-KW"/>
</dbReference>
<comment type="caution">
    <text evidence="2">The sequence shown here is derived from an EMBL/GenBank/DDBJ whole genome shotgun (WGS) entry which is preliminary data.</text>
</comment>